<dbReference type="SMART" id="SM00849">
    <property type="entry name" value="Lactamase_B"/>
    <property type="match status" value="1"/>
</dbReference>
<dbReference type="GO" id="GO:0016787">
    <property type="term" value="F:hydrolase activity"/>
    <property type="evidence" value="ECO:0007669"/>
    <property type="project" value="UniProtKB-KW"/>
</dbReference>
<gene>
    <name evidence="2" type="ORF">EDC62_2563</name>
</gene>
<dbReference type="Proteomes" id="UP000272193">
    <property type="component" value="Unassembled WGS sequence"/>
</dbReference>
<name>A0A3N4UQA5_9BURK</name>
<dbReference type="InterPro" id="IPR036866">
    <property type="entry name" value="RibonucZ/Hydroxyglut_hydro"/>
</dbReference>
<dbReference type="EMBL" id="RKQL01000008">
    <property type="protein sequence ID" value="RPE62864.1"/>
    <property type="molecule type" value="Genomic_DNA"/>
</dbReference>
<dbReference type="InterPro" id="IPR051682">
    <property type="entry name" value="Mito_Persulfide_Diox"/>
</dbReference>
<dbReference type="GO" id="GO:0050313">
    <property type="term" value="F:sulfur dioxygenase activity"/>
    <property type="evidence" value="ECO:0007669"/>
    <property type="project" value="TreeGrafter"/>
</dbReference>
<dbReference type="PANTHER" id="PTHR43084:SF1">
    <property type="entry name" value="PERSULFIDE DIOXYGENASE ETHE1, MITOCHONDRIAL"/>
    <property type="match status" value="1"/>
</dbReference>
<sequence>MYFRILRDEASGAVSYLLADLDAQECVLIDPRVPDVPLLAALMAERGLRLRWTLRTHQHDADPLQTLQAFGALGAPVVQGDAAEGAVNPGDGDALCFGSECVQVWRTPGHTAGCLSFLWRDRMFCGGLLAIDACAQQPLPAEPEALWDSVVQRLFALPAETLLFAGHVRQGRVVSTVLEERAGHPYFAARTRDEFLAAVAGLPRTARRSPERRRPTVRGEVVS</sequence>
<keyword evidence="2" id="KW-0378">Hydrolase</keyword>
<dbReference type="RefSeq" id="WP_211331016.1">
    <property type="nucleotide sequence ID" value="NZ_RKQL01000008.1"/>
</dbReference>
<proteinExistence type="predicted"/>
<dbReference type="PANTHER" id="PTHR43084">
    <property type="entry name" value="PERSULFIDE DIOXYGENASE ETHE1"/>
    <property type="match status" value="1"/>
</dbReference>
<dbReference type="Gene3D" id="3.60.15.10">
    <property type="entry name" value="Ribonuclease Z/Hydroxyacylglutathione hydrolase-like"/>
    <property type="match status" value="1"/>
</dbReference>
<keyword evidence="3" id="KW-1185">Reference proteome</keyword>
<accession>A0A3N4UQA5</accession>
<comment type="caution">
    <text evidence="2">The sequence shown here is derived from an EMBL/GenBank/DDBJ whole genome shotgun (WGS) entry which is preliminary data.</text>
</comment>
<feature type="domain" description="Metallo-beta-lactamase" evidence="1">
    <location>
        <begin position="12"/>
        <end position="167"/>
    </location>
</feature>
<dbReference type="GO" id="GO:0006749">
    <property type="term" value="P:glutathione metabolic process"/>
    <property type="evidence" value="ECO:0007669"/>
    <property type="project" value="TreeGrafter"/>
</dbReference>
<dbReference type="AlphaFoldDB" id="A0A3N4UQA5"/>
<protein>
    <submittedName>
        <fullName evidence="2">Glyoxylase-like metal-dependent hydrolase (Beta-lactamase superfamily II)</fullName>
    </submittedName>
</protein>
<dbReference type="GO" id="GO:0070813">
    <property type="term" value="P:hydrogen sulfide metabolic process"/>
    <property type="evidence" value="ECO:0007669"/>
    <property type="project" value="TreeGrafter"/>
</dbReference>
<organism evidence="2 3">
    <name type="scientific">Tibeticola sediminis</name>
    <dbReference type="NCBI Taxonomy" id="1917811"/>
    <lineage>
        <taxon>Bacteria</taxon>
        <taxon>Pseudomonadati</taxon>
        <taxon>Pseudomonadota</taxon>
        <taxon>Betaproteobacteria</taxon>
        <taxon>Burkholderiales</taxon>
        <taxon>Comamonadaceae</taxon>
        <taxon>Tibeticola</taxon>
    </lineage>
</organism>
<reference evidence="2 3" key="1">
    <citation type="submission" date="2018-11" db="EMBL/GenBank/DDBJ databases">
        <title>Genomic Encyclopedia of Type Strains, Phase IV (KMG-IV): sequencing the most valuable type-strain genomes for metagenomic binning, comparative biology and taxonomic classification.</title>
        <authorList>
            <person name="Goeker M."/>
        </authorList>
    </citation>
    <scope>NUCLEOTIDE SEQUENCE [LARGE SCALE GENOMIC DNA]</scope>
    <source>
        <strain evidence="2 3">DSM 101684</strain>
    </source>
</reference>
<dbReference type="InterPro" id="IPR001279">
    <property type="entry name" value="Metallo-B-lactamas"/>
</dbReference>
<evidence type="ECO:0000313" key="3">
    <source>
        <dbReference type="Proteomes" id="UP000272193"/>
    </source>
</evidence>
<evidence type="ECO:0000259" key="1">
    <source>
        <dbReference type="SMART" id="SM00849"/>
    </source>
</evidence>
<dbReference type="SUPFAM" id="SSF56281">
    <property type="entry name" value="Metallo-hydrolase/oxidoreductase"/>
    <property type="match status" value="1"/>
</dbReference>
<evidence type="ECO:0000313" key="2">
    <source>
        <dbReference type="EMBL" id="RPE62864.1"/>
    </source>
</evidence>